<evidence type="ECO:0008006" key="3">
    <source>
        <dbReference type="Google" id="ProtNLM"/>
    </source>
</evidence>
<dbReference type="OrthoDB" id="1517790at2759"/>
<comment type="caution">
    <text evidence="1">The sequence shown here is derived from an EMBL/GenBank/DDBJ whole genome shotgun (WGS) entry which is preliminary data.</text>
</comment>
<dbReference type="EMBL" id="REGN01002872">
    <property type="protein sequence ID" value="RNA25715.1"/>
    <property type="molecule type" value="Genomic_DNA"/>
</dbReference>
<accession>A0A3M7RQV9</accession>
<dbReference type="PANTHER" id="PTHR37466">
    <property type="entry name" value="SLR1628 PROTEIN"/>
    <property type="match status" value="1"/>
</dbReference>
<reference evidence="1 2" key="1">
    <citation type="journal article" date="2018" name="Sci. Rep.">
        <title>Genomic signatures of local adaptation to the degree of environmental predictability in rotifers.</title>
        <authorList>
            <person name="Franch-Gras L."/>
            <person name="Hahn C."/>
            <person name="Garcia-Roger E.M."/>
            <person name="Carmona M.J."/>
            <person name="Serra M."/>
            <person name="Gomez A."/>
        </authorList>
    </citation>
    <scope>NUCLEOTIDE SEQUENCE [LARGE SCALE GENOMIC DNA]</scope>
    <source>
        <strain evidence="1">HYR1</strain>
    </source>
</reference>
<organism evidence="1 2">
    <name type="scientific">Brachionus plicatilis</name>
    <name type="common">Marine rotifer</name>
    <name type="synonym">Brachionus muelleri</name>
    <dbReference type="NCBI Taxonomy" id="10195"/>
    <lineage>
        <taxon>Eukaryota</taxon>
        <taxon>Metazoa</taxon>
        <taxon>Spiralia</taxon>
        <taxon>Gnathifera</taxon>
        <taxon>Rotifera</taxon>
        <taxon>Eurotatoria</taxon>
        <taxon>Monogononta</taxon>
        <taxon>Pseudotrocha</taxon>
        <taxon>Ploima</taxon>
        <taxon>Brachionidae</taxon>
        <taxon>Brachionus</taxon>
    </lineage>
</organism>
<dbReference type="Gene3D" id="3.30.56.110">
    <property type="entry name" value="Protein of unknown function DUF2237"/>
    <property type="match status" value="1"/>
</dbReference>
<sequence length="173" mass="19926">MPNFEQQNLHKKFLNKKFKMIKLILLFIFALKSINCEQNVYNMPLELCSDSPMTGFTRTGYCIANEHDQGSHFVCATVTADFLEYSKSMGNDLSTPHPPYFPGLKPGDNWCLCVYRWIQAKRNGRQPPVVLQSTNFRTLEFLRNFNLTLEDLETSTNFDQNLSAGVTNSKREL</sequence>
<proteinExistence type="predicted"/>
<evidence type="ECO:0000313" key="2">
    <source>
        <dbReference type="Proteomes" id="UP000276133"/>
    </source>
</evidence>
<protein>
    <recommendedName>
        <fullName evidence="3">DUF2237 domain-containing protein</fullName>
    </recommendedName>
</protein>
<dbReference type="AlphaFoldDB" id="A0A3M7RQV9"/>
<dbReference type="PANTHER" id="PTHR37466:SF1">
    <property type="entry name" value="SLR1628 PROTEIN"/>
    <property type="match status" value="1"/>
</dbReference>
<dbReference type="Pfam" id="PF09996">
    <property type="entry name" value="DUF2237"/>
    <property type="match status" value="1"/>
</dbReference>
<keyword evidence="2" id="KW-1185">Reference proteome</keyword>
<evidence type="ECO:0000313" key="1">
    <source>
        <dbReference type="EMBL" id="RNA25715.1"/>
    </source>
</evidence>
<dbReference type="Proteomes" id="UP000276133">
    <property type="component" value="Unassembled WGS sequence"/>
</dbReference>
<gene>
    <name evidence="1" type="ORF">BpHYR1_008075</name>
</gene>
<dbReference type="STRING" id="10195.A0A3M7RQV9"/>
<name>A0A3M7RQV9_BRAPC</name>
<dbReference type="InterPro" id="IPR018714">
    <property type="entry name" value="DUF2237"/>
</dbReference>